<gene>
    <name evidence="6" type="ORF">HK100_008230</name>
</gene>
<feature type="region of interest" description="Disordered" evidence="2">
    <location>
        <begin position="381"/>
        <end position="400"/>
    </location>
</feature>
<feature type="compositionally biased region" description="Basic and acidic residues" evidence="2">
    <location>
        <begin position="388"/>
        <end position="400"/>
    </location>
</feature>
<reference evidence="6" key="1">
    <citation type="submission" date="2020-05" db="EMBL/GenBank/DDBJ databases">
        <title>Phylogenomic resolution of chytrid fungi.</title>
        <authorList>
            <person name="Stajich J.E."/>
            <person name="Amses K."/>
            <person name="Simmons R."/>
            <person name="Seto K."/>
            <person name="Myers J."/>
            <person name="Bonds A."/>
            <person name="Quandt C.A."/>
            <person name="Barry K."/>
            <person name="Liu P."/>
            <person name="Grigoriev I."/>
            <person name="Longcore J.E."/>
            <person name="James T.Y."/>
        </authorList>
    </citation>
    <scope>NUCLEOTIDE SEQUENCE</scope>
    <source>
        <strain evidence="6">JEL0513</strain>
    </source>
</reference>
<keyword evidence="3" id="KW-0472">Membrane</keyword>
<proteinExistence type="predicted"/>
<dbReference type="SMART" id="SM00236">
    <property type="entry name" value="fCBD"/>
    <property type="match status" value="1"/>
</dbReference>
<evidence type="ECO:0000256" key="1">
    <source>
        <dbReference type="ARBA" id="ARBA00022729"/>
    </source>
</evidence>
<feature type="domain" description="CBM1" evidence="5">
    <location>
        <begin position="152"/>
        <end position="188"/>
    </location>
</feature>
<dbReference type="InterPro" id="IPR000254">
    <property type="entry name" value="CBD"/>
</dbReference>
<sequence>MKPDVWLVAILTAMTAPVIATALSQPSPKSSKVEEVLGCVTLFTPIAVKLQSESMVPADCVSACSNYNMALISPALSHGTESLLFDCSCAIKLSNSAMNSTECTSACPGAPFDVGSPLCGGFDHSIEKTAWSVYYVPTVFELVALSPRDNQTCAEIYYQCGGVEWTGEDCCTSGAFCAEMNLYYWQCIPLAESTISATATGLKENSGLTSSVTTQVSPSISNSTATTAESSLSTKTAIIVGSSVGTIVFLAAGFFVLVSVYCRRRRQSIVEGTVDSSCGLNSAEFDGYLKLNGSNIILAGVNSKRNSIDNHAFDFEESEPQPSVAVLQQHQVEQHQQQHEKPQNNIITRLQTRTSKTEVGSTSPQKRIPRILLFESRTSKTATMTEDSGNHKKEHEKVSNNQIEEEHVLAAIRQRPPVTIGQNIILGAMRGNFTQDKSYNSDNTSLFKETAKSTPETATTISSTTRAALSSSPIDYAATNSENTKSAMLSSFLSYDLLIGGQNSTSTHASSLYMETIIRNDRIEFSNDDDGDV</sequence>
<dbReference type="PROSITE" id="PS00562">
    <property type="entry name" value="CBM1_1"/>
    <property type="match status" value="1"/>
</dbReference>
<dbReference type="PROSITE" id="PS51164">
    <property type="entry name" value="CBM1_2"/>
    <property type="match status" value="1"/>
</dbReference>
<organism evidence="6 7">
    <name type="scientific">Physocladia obscura</name>
    <dbReference type="NCBI Taxonomy" id="109957"/>
    <lineage>
        <taxon>Eukaryota</taxon>
        <taxon>Fungi</taxon>
        <taxon>Fungi incertae sedis</taxon>
        <taxon>Chytridiomycota</taxon>
        <taxon>Chytridiomycota incertae sedis</taxon>
        <taxon>Chytridiomycetes</taxon>
        <taxon>Chytridiales</taxon>
        <taxon>Chytriomycetaceae</taxon>
        <taxon>Physocladia</taxon>
    </lineage>
</organism>
<dbReference type="GO" id="GO:0030248">
    <property type="term" value="F:cellulose binding"/>
    <property type="evidence" value="ECO:0007669"/>
    <property type="project" value="InterPro"/>
</dbReference>
<name>A0AAD5T594_9FUNG</name>
<evidence type="ECO:0000256" key="4">
    <source>
        <dbReference type="SAM" id="SignalP"/>
    </source>
</evidence>
<comment type="caution">
    <text evidence="6">The sequence shown here is derived from an EMBL/GenBank/DDBJ whole genome shotgun (WGS) entry which is preliminary data.</text>
</comment>
<dbReference type="EMBL" id="JADGJH010000398">
    <property type="protein sequence ID" value="KAJ3130090.1"/>
    <property type="molecule type" value="Genomic_DNA"/>
</dbReference>
<feature type="transmembrane region" description="Helical" evidence="3">
    <location>
        <begin position="237"/>
        <end position="262"/>
    </location>
</feature>
<evidence type="ECO:0000313" key="6">
    <source>
        <dbReference type="EMBL" id="KAJ3130090.1"/>
    </source>
</evidence>
<evidence type="ECO:0000313" key="7">
    <source>
        <dbReference type="Proteomes" id="UP001211907"/>
    </source>
</evidence>
<dbReference type="GO" id="GO:0005576">
    <property type="term" value="C:extracellular region"/>
    <property type="evidence" value="ECO:0007669"/>
    <property type="project" value="InterPro"/>
</dbReference>
<feature type="chain" id="PRO_5042165776" description="CBM1 domain-containing protein" evidence="4">
    <location>
        <begin position="21"/>
        <end position="533"/>
    </location>
</feature>
<dbReference type="GO" id="GO:0005975">
    <property type="term" value="P:carbohydrate metabolic process"/>
    <property type="evidence" value="ECO:0007669"/>
    <property type="project" value="InterPro"/>
</dbReference>
<keyword evidence="3" id="KW-1133">Transmembrane helix</keyword>
<dbReference type="Pfam" id="PF00734">
    <property type="entry name" value="CBM_1"/>
    <property type="match status" value="1"/>
</dbReference>
<keyword evidence="7" id="KW-1185">Reference proteome</keyword>
<dbReference type="AlphaFoldDB" id="A0AAD5T594"/>
<protein>
    <recommendedName>
        <fullName evidence="5">CBM1 domain-containing protein</fullName>
    </recommendedName>
</protein>
<evidence type="ECO:0000256" key="3">
    <source>
        <dbReference type="SAM" id="Phobius"/>
    </source>
</evidence>
<dbReference type="SUPFAM" id="SSF57180">
    <property type="entry name" value="Cellulose-binding domain"/>
    <property type="match status" value="1"/>
</dbReference>
<accession>A0AAD5T594</accession>
<keyword evidence="1 4" id="KW-0732">Signal</keyword>
<dbReference type="Proteomes" id="UP001211907">
    <property type="component" value="Unassembled WGS sequence"/>
</dbReference>
<evidence type="ECO:0000256" key="2">
    <source>
        <dbReference type="SAM" id="MobiDB-lite"/>
    </source>
</evidence>
<evidence type="ECO:0000259" key="5">
    <source>
        <dbReference type="PROSITE" id="PS51164"/>
    </source>
</evidence>
<feature type="signal peptide" evidence="4">
    <location>
        <begin position="1"/>
        <end position="20"/>
    </location>
</feature>
<dbReference type="InterPro" id="IPR035971">
    <property type="entry name" value="CBD_sf"/>
</dbReference>
<keyword evidence="3" id="KW-0812">Transmembrane</keyword>